<evidence type="ECO:0000313" key="3">
    <source>
        <dbReference type="EMBL" id="MDQ0481935.1"/>
    </source>
</evidence>
<accession>A0ABU0JXX2</accession>
<dbReference type="EMBL" id="JAUSWM010000001">
    <property type="protein sequence ID" value="MDQ0481935.1"/>
    <property type="molecule type" value="Genomic_DNA"/>
</dbReference>
<gene>
    <name evidence="3" type="ORF">QO000_000888</name>
</gene>
<feature type="compositionally biased region" description="Basic and acidic residues" evidence="1">
    <location>
        <begin position="1"/>
        <end position="13"/>
    </location>
</feature>
<protein>
    <submittedName>
        <fullName evidence="3">Uncharacterized protein</fullName>
    </submittedName>
</protein>
<evidence type="ECO:0000256" key="1">
    <source>
        <dbReference type="SAM" id="MobiDB-lite"/>
    </source>
</evidence>
<keyword evidence="4" id="KW-1185">Reference proteome</keyword>
<keyword evidence="2" id="KW-0472">Membrane</keyword>
<comment type="caution">
    <text evidence="3">The sequence shown here is derived from an EMBL/GenBank/DDBJ whole genome shotgun (WGS) entry which is preliminary data.</text>
</comment>
<reference evidence="3" key="1">
    <citation type="submission" date="2023-07" db="EMBL/GenBank/DDBJ databases">
        <title>Genomic Encyclopedia of Type Strains, Phase IV (KMG-IV): sequencing the most valuable type-strain genomes for metagenomic binning, comparative biology and taxonomic classification.</title>
        <authorList>
            <person name="Goeker M."/>
        </authorList>
    </citation>
    <scope>NUCLEOTIDE SEQUENCE [LARGE SCALE GENOMIC DNA]</scope>
    <source>
        <strain evidence="3">JSM 076093</strain>
    </source>
</reference>
<organism evidence="3 4">
    <name type="scientific">Guptibacillus hwajinpoensis</name>
    <dbReference type="NCBI Taxonomy" id="208199"/>
    <lineage>
        <taxon>Bacteria</taxon>
        <taxon>Bacillati</taxon>
        <taxon>Bacillota</taxon>
        <taxon>Bacilli</taxon>
        <taxon>Bacillales</taxon>
        <taxon>Guptibacillaceae</taxon>
        <taxon>Guptibacillus</taxon>
    </lineage>
</organism>
<dbReference type="Proteomes" id="UP001226720">
    <property type="component" value="Unassembled WGS sequence"/>
</dbReference>
<keyword evidence="2" id="KW-1133">Transmembrane helix</keyword>
<keyword evidence="2" id="KW-0812">Transmembrane</keyword>
<name>A0ABU0JXX2_9BACL</name>
<proteinExistence type="predicted"/>
<evidence type="ECO:0000256" key="2">
    <source>
        <dbReference type="SAM" id="Phobius"/>
    </source>
</evidence>
<feature type="transmembrane region" description="Helical" evidence="2">
    <location>
        <begin position="37"/>
        <end position="56"/>
    </location>
</feature>
<evidence type="ECO:0000313" key="4">
    <source>
        <dbReference type="Proteomes" id="UP001226720"/>
    </source>
</evidence>
<sequence length="67" mass="8043">MLTARRAESEHPGAEINHLSKSNNAYQKSHRKKNKRFSLLFFFIAKLLQFVQLLQYPEQIQAFLRYF</sequence>
<feature type="region of interest" description="Disordered" evidence="1">
    <location>
        <begin position="1"/>
        <end position="29"/>
    </location>
</feature>